<proteinExistence type="predicted"/>
<evidence type="ECO:0000313" key="4">
    <source>
        <dbReference type="Proteomes" id="UP000054248"/>
    </source>
</evidence>
<keyword evidence="4" id="KW-1185">Reference proteome</keyword>
<dbReference type="InterPro" id="IPR008271">
    <property type="entry name" value="Ser/Thr_kinase_AS"/>
</dbReference>
<dbReference type="SUPFAM" id="SSF56112">
    <property type="entry name" value="Protein kinase-like (PK-like)"/>
    <property type="match status" value="1"/>
</dbReference>
<dbReference type="GO" id="GO:0005524">
    <property type="term" value="F:ATP binding"/>
    <property type="evidence" value="ECO:0007669"/>
    <property type="project" value="InterPro"/>
</dbReference>
<dbReference type="GO" id="GO:0004674">
    <property type="term" value="F:protein serine/threonine kinase activity"/>
    <property type="evidence" value="ECO:0007669"/>
    <property type="project" value="TreeGrafter"/>
</dbReference>
<dbReference type="PANTHER" id="PTHR44329">
    <property type="entry name" value="SERINE/THREONINE-PROTEIN KINASE TNNI3K-RELATED"/>
    <property type="match status" value="1"/>
</dbReference>
<gene>
    <name evidence="3" type="ORF">M407DRAFT_213838</name>
</gene>
<sequence length="328" mass="36573">EAQVWRLLRHPHILEFIGIYKAGDHMYLVSPFIENGTLAEYIATHPNADRIRFLSETADALAYLHAMKIIHADVKASNVLISADLRALICDFGLAKWMPSITASQSKGAGTVRWQSPELWGDAPRCFASDVYAFGITIAEVLSGNVPFPELLVDWAVVRAVLEDDVRPRRVPTHSPTGESYQRIWNIAARCWRRDPTARPAMKQVFEAFGTTAASADQDVDEVHDATSSPSGTIEIIPPSLRSTPEATPLDLDPPKTEDTHWIGFTPAFGRQNGKFQPSKATNQAYGAFSDVKMCEVIYENGKREIVSCRSIVYDPRQIPLPKKTRQR</sequence>
<dbReference type="PROSITE" id="PS50011">
    <property type="entry name" value="PROTEIN_KINASE_DOM"/>
    <property type="match status" value="1"/>
</dbReference>
<accession>A0A0C3Q4P7</accession>
<dbReference type="Gene3D" id="1.10.510.10">
    <property type="entry name" value="Transferase(Phosphotransferase) domain 1"/>
    <property type="match status" value="1"/>
</dbReference>
<dbReference type="Pfam" id="PF07714">
    <property type="entry name" value="PK_Tyr_Ser-Thr"/>
    <property type="match status" value="1"/>
</dbReference>
<reference evidence="4" key="2">
    <citation type="submission" date="2015-01" db="EMBL/GenBank/DDBJ databases">
        <title>Evolutionary Origins and Diversification of the Mycorrhizal Mutualists.</title>
        <authorList>
            <consortium name="DOE Joint Genome Institute"/>
            <consortium name="Mycorrhizal Genomics Consortium"/>
            <person name="Kohler A."/>
            <person name="Kuo A."/>
            <person name="Nagy L.G."/>
            <person name="Floudas D."/>
            <person name="Copeland A."/>
            <person name="Barry K.W."/>
            <person name="Cichocki N."/>
            <person name="Veneault-Fourrey C."/>
            <person name="LaButti K."/>
            <person name="Lindquist E.A."/>
            <person name="Lipzen A."/>
            <person name="Lundell T."/>
            <person name="Morin E."/>
            <person name="Murat C."/>
            <person name="Riley R."/>
            <person name="Ohm R."/>
            <person name="Sun H."/>
            <person name="Tunlid A."/>
            <person name="Henrissat B."/>
            <person name="Grigoriev I.V."/>
            <person name="Hibbett D.S."/>
            <person name="Martin F."/>
        </authorList>
    </citation>
    <scope>NUCLEOTIDE SEQUENCE [LARGE SCALE GENOMIC DNA]</scope>
    <source>
        <strain evidence="4">MUT 4182</strain>
    </source>
</reference>
<reference evidence="3 4" key="1">
    <citation type="submission" date="2014-04" db="EMBL/GenBank/DDBJ databases">
        <authorList>
            <consortium name="DOE Joint Genome Institute"/>
            <person name="Kuo A."/>
            <person name="Girlanda M."/>
            <person name="Perotto S."/>
            <person name="Kohler A."/>
            <person name="Nagy L.G."/>
            <person name="Floudas D."/>
            <person name="Copeland A."/>
            <person name="Barry K.W."/>
            <person name="Cichocki N."/>
            <person name="Veneault-Fourrey C."/>
            <person name="LaButti K."/>
            <person name="Lindquist E.A."/>
            <person name="Lipzen A."/>
            <person name="Lundell T."/>
            <person name="Morin E."/>
            <person name="Murat C."/>
            <person name="Sun H."/>
            <person name="Tunlid A."/>
            <person name="Henrissat B."/>
            <person name="Grigoriev I.V."/>
            <person name="Hibbett D.S."/>
            <person name="Martin F."/>
            <person name="Nordberg H.P."/>
            <person name="Cantor M.N."/>
            <person name="Hua S.X."/>
        </authorList>
    </citation>
    <scope>NUCLEOTIDE SEQUENCE [LARGE SCALE GENOMIC DNA]</scope>
    <source>
        <strain evidence="3 4">MUT 4182</strain>
    </source>
</reference>
<dbReference type="HOGENOM" id="CLU_848778_0_0_1"/>
<dbReference type="OrthoDB" id="4062651at2759"/>
<feature type="non-terminal residue" evidence="3">
    <location>
        <position position="1"/>
    </location>
</feature>
<dbReference type="SMART" id="SM00220">
    <property type="entry name" value="S_TKc"/>
    <property type="match status" value="1"/>
</dbReference>
<feature type="region of interest" description="Disordered" evidence="1">
    <location>
        <begin position="218"/>
        <end position="245"/>
    </location>
</feature>
<dbReference type="InterPro" id="IPR001245">
    <property type="entry name" value="Ser-Thr/Tyr_kinase_cat_dom"/>
</dbReference>
<dbReference type="PANTHER" id="PTHR44329:SF214">
    <property type="entry name" value="PROTEIN KINASE DOMAIN-CONTAINING PROTEIN"/>
    <property type="match status" value="1"/>
</dbReference>
<evidence type="ECO:0000313" key="3">
    <source>
        <dbReference type="EMBL" id="KIO23980.1"/>
    </source>
</evidence>
<feature type="domain" description="Protein kinase" evidence="2">
    <location>
        <begin position="1"/>
        <end position="227"/>
    </location>
</feature>
<evidence type="ECO:0000259" key="2">
    <source>
        <dbReference type="PROSITE" id="PS50011"/>
    </source>
</evidence>
<dbReference type="Proteomes" id="UP000054248">
    <property type="component" value="Unassembled WGS sequence"/>
</dbReference>
<dbReference type="InterPro" id="IPR051681">
    <property type="entry name" value="Ser/Thr_Kinases-Pseudokinases"/>
</dbReference>
<dbReference type="InterPro" id="IPR000719">
    <property type="entry name" value="Prot_kinase_dom"/>
</dbReference>
<protein>
    <recommendedName>
        <fullName evidence="2">Protein kinase domain-containing protein</fullName>
    </recommendedName>
</protein>
<dbReference type="EMBL" id="KN823071">
    <property type="protein sequence ID" value="KIO23980.1"/>
    <property type="molecule type" value="Genomic_DNA"/>
</dbReference>
<dbReference type="InterPro" id="IPR011009">
    <property type="entry name" value="Kinase-like_dom_sf"/>
</dbReference>
<name>A0A0C3Q4P7_9AGAM</name>
<organism evidence="3 4">
    <name type="scientific">Tulasnella calospora MUT 4182</name>
    <dbReference type="NCBI Taxonomy" id="1051891"/>
    <lineage>
        <taxon>Eukaryota</taxon>
        <taxon>Fungi</taxon>
        <taxon>Dikarya</taxon>
        <taxon>Basidiomycota</taxon>
        <taxon>Agaricomycotina</taxon>
        <taxon>Agaricomycetes</taxon>
        <taxon>Cantharellales</taxon>
        <taxon>Tulasnellaceae</taxon>
        <taxon>Tulasnella</taxon>
    </lineage>
</organism>
<dbReference type="AlphaFoldDB" id="A0A0C3Q4P7"/>
<evidence type="ECO:0000256" key="1">
    <source>
        <dbReference type="SAM" id="MobiDB-lite"/>
    </source>
</evidence>
<dbReference type="PROSITE" id="PS00108">
    <property type="entry name" value="PROTEIN_KINASE_ST"/>
    <property type="match status" value="1"/>
</dbReference>